<dbReference type="Proteomes" id="UP000054018">
    <property type="component" value="Unassembled WGS sequence"/>
</dbReference>
<keyword evidence="2" id="KW-1185">Reference proteome</keyword>
<dbReference type="HOGENOM" id="CLU_3051266_0_0_1"/>
<name>A0A0C9ZBE2_9AGAM</name>
<sequence length="54" mass="5910">MSTNTAPSQQGVLQGRLQEVAVEPGKQQEKSSSPSHIVHINLVAITHRKNRIHA</sequence>
<evidence type="ECO:0000313" key="2">
    <source>
        <dbReference type="Proteomes" id="UP000054018"/>
    </source>
</evidence>
<proteinExistence type="predicted"/>
<organism evidence="1 2">
    <name type="scientific">Pisolithus microcarpus 441</name>
    <dbReference type="NCBI Taxonomy" id="765257"/>
    <lineage>
        <taxon>Eukaryota</taxon>
        <taxon>Fungi</taxon>
        <taxon>Dikarya</taxon>
        <taxon>Basidiomycota</taxon>
        <taxon>Agaricomycotina</taxon>
        <taxon>Agaricomycetes</taxon>
        <taxon>Agaricomycetidae</taxon>
        <taxon>Boletales</taxon>
        <taxon>Sclerodermatineae</taxon>
        <taxon>Pisolithaceae</taxon>
        <taxon>Pisolithus</taxon>
    </lineage>
</organism>
<gene>
    <name evidence="1" type="ORF">PISMIDRAFT_679549</name>
</gene>
<dbReference type="AlphaFoldDB" id="A0A0C9ZBE2"/>
<dbReference type="EMBL" id="KN833728">
    <property type="protein sequence ID" value="KIK23269.1"/>
    <property type="molecule type" value="Genomic_DNA"/>
</dbReference>
<evidence type="ECO:0000313" key="1">
    <source>
        <dbReference type="EMBL" id="KIK23269.1"/>
    </source>
</evidence>
<reference evidence="2" key="2">
    <citation type="submission" date="2015-01" db="EMBL/GenBank/DDBJ databases">
        <title>Evolutionary Origins and Diversification of the Mycorrhizal Mutualists.</title>
        <authorList>
            <consortium name="DOE Joint Genome Institute"/>
            <consortium name="Mycorrhizal Genomics Consortium"/>
            <person name="Kohler A."/>
            <person name="Kuo A."/>
            <person name="Nagy L.G."/>
            <person name="Floudas D."/>
            <person name="Copeland A."/>
            <person name="Barry K.W."/>
            <person name="Cichocki N."/>
            <person name="Veneault-Fourrey C."/>
            <person name="LaButti K."/>
            <person name="Lindquist E.A."/>
            <person name="Lipzen A."/>
            <person name="Lundell T."/>
            <person name="Morin E."/>
            <person name="Murat C."/>
            <person name="Riley R."/>
            <person name="Ohm R."/>
            <person name="Sun H."/>
            <person name="Tunlid A."/>
            <person name="Henrissat B."/>
            <person name="Grigoriev I.V."/>
            <person name="Hibbett D.S."/>
            <person name="Martin F."/>
        </authorList>
    </citation>
    <scope>NUCLEOTIDE SEQUENCE [LARGE SCALE GENOMIC DNA]</scope>
    <source>
        <strain evidence="2">441</strain>
    </source>
</reference>
<accession>A0A0C9ZBE2</accession>
<protein>
    <submittedName>
        <fullName evidence="1">Uncharacterized protein</fullName>
    </submittedName>
</protein>
<reference evidence="1 2" key="1">
    <citation type="submission" date="2014-04" db="EMBL/GenBank/DDBJ databases">
        <authorList>
            <consortium name="DOE Joint Genome Institute"/>
            <person name="Kuo A."/>
            <person name="Kohler A."/>
            <person name="Costa M.D."/>
            <person name="Nagy L.G."/>
            <person name="Floudas D."/>
            <person name="Copeland A."/>
            <person name="Barry K.W."/>
            <person name="Cichocki N."/>
            <person name="Veneault-Fourrey C."/>
            <person name="LaButti K."/>
            <person name="Lindquist E.A."/>
            <person name="Lipzen A."/>
            <person name="Lundell T."/>
            <person name="Morin E."/>
            <person name="Murat C."/>
            <person name="Sun H."/>
            <person name="Tunlid A."/>
            <person name="Henrissat B."/>
            <person name="Grigoriev I.V."/>
            <person name="Hibbett D.S."/>
            <person name="Martin F."/>
            <person name="Nordberg H.P."/>
            <person name="Cantor M.N."/>
            <person name="Hua S.X."/>
        </authorList>
    </citation>
    <scope>NUCLEOTIDE SEQUENCE [LARGE SCALE GENOMIC DNA]</scope>
    <source>
        <strain evidence="1 2">441</strain>
    </source>
</reference>